<feature type="transmembrane region" description="Helical" evidence="2">
    <location>
        <begin position="164"/>
        <end position="185"/>
    </location>
</feature>
<accession>A0A0D2DHN0</accession>
<dbReference type="EMBL" id="KN846974">
    <property type="protein sequence ID" value="KIW77196.1"/>
    <property type="molecule type" value="Genomic_DNA"/>
</dbReference>
<keyword evidence="2" id="KW-0812">Transmembrane</keyword>
<dbReference type="Proteomes" id="UP000053029">
    <property type="component" value="Unassembled WGS sequence"/>
</dbReference>
<keyword evidence="4" id="KW-1185">Reference proteome</keyword>
<evidence type="ECO:0000313" key="4">
    <source>
        <dbReference type="Proteomes" id="UP000053029"/>
    </source>
</evidence>
<organism evidence="3 4">
    <name type="scientific">Fonsecaea pedrosoi CBS 271.37</name>
    <dbReference type="NCBI Taxonomy" id="1442368"/>
    <lineage>
        <taxon>Eukaryota</taxon>
        <taxon>Fungi</taxon>
        <taxon>Dikarya</taxon>
        <taxon>Ascomycota</taxon>
        <taxon>Pezizomycotina</taxon>
        <taxon>Eurotiomycetes</taxon>
        <taxon>Chaetothyriomycetidae</taxon>
        <taxon>Chaetothyriales</taxon>
        <taxon>Herpotrichiellaceae</taxon>
        <taxon>Fonsecaea</taxon>
    </lineage>
</organism>
<feature type="transmembrane region" description="Helical" evidence="2">
    <location>
        <begin position="66"/>
        <end position="86"/>
    </location>
</feature>
<evidence type="ECO:0000256" key="1">
    <source>
        <dbReference type="SAM" id="MobiDB-lite"/>
    </source>
</evidence>
<protein>
    <submittedName>
        <fullName evidence="3">Uncharacterized protein</fullName>
    </submittedName>
</protein>
<evidence type="ECO:0000256" key="2">
    <source>
        <dbReference type="SAM" id="Phobius"/>
    </source>
</evidence>
<sequence length="684" mass="74632">METSKQGDSVVVVESTELPSSSHSQQPINPEKQAEIPVPVASSWPKEPVPLVPDTKNRLFMGLYDGVLLAVPLILVAKIGLVIGAWKLDRRHRGDEVDLVSGLTTFLIEFNGQMTTAFTIVFVTIISTLVRRYALWKAQTGARIADLEQLQGSISLPSTIKLIWSLRAFTTMSAALVAIWSFYYLGSQASKQEFQRVDSKPYHKMTGYTASTGPLSGFSPNYDNTYLAFNIDDLNAALITAVGFTKPDYSAATAIPEGTDSIGSAVLPDLNAILDQGFWVNNVGYVAPHPGRHGWVDVAHQSQLKMNDDYSAFVGRATYFQLLSDGYGPIAIQINEFLGEYTLPTSYMAVNCGRPTILPYSSFPSGTFMNQSVSFNMTQPRADAPRDTQGHPLREFALSTRWIPNNDHGIVERGSSRQLCNITTVNVELKVHCGVTGCFPKKMRYAAKHANRQNATSFATPFDDDVFAERFFSALLLSRGGQLNVSTPTDVGASLTLGVANFLGAPLDTLGVAAGQDNYDAFLNSQLRGLSLPLTQYFNTYYMLSQAVTGVTPTFSADDTQFQPVRIDGALYDPHYAIRWPWIGVDFAACAILLIASLAACWLRAHTLAPDIFGYVSSLTRDNPHVALPDNGTTLNGLERARLLRNVRVKIGDVSPPDEPSGRVGLAQVHGQPVANLKPTVAYV</sequence>
<gene>
    <name evidence="3" type="ORF">Z517_09642</name>
</gene>
<dbReference type="AlphaFoldDB" id="A0A0D2DHN0"/>
<feature type="transmembrane region" description="Helical" evidence="2">
    <location>
        <begin position="106"/>
        <end position="130"/>
    </location>
</feature>
<dbReference type="HOGENOM" id="CLU_012207_2_0_1"/>
<reference evidence="3 4" key="1">
    <citation type="submission" date="2015-01" db="EMBL/GenBank/DDBJ databases">
        <title>The Genome Sequence of Fonsecaea pedrosoi CBS 271.37.</title>
        <authorList>
            <consortium name="The Broad Institute Genomics Platform"/>
            <person name="Cuomo C."/>
            <person name="de Hoog S."/>
            <person name="Gorbushina A."/>
            <person name="Stielow B."/>
            <person name="Teixiera M."/>
            <person name="Abouelleil A."/>
            <person name="Chapman S.B."/>
            <person name="Priest M."/>
            <person name="Young S.K."/>
            <person name="Wortman J."/>
            <person name="Nusbaum C."/>
            <person name="Birren B."/>
        </authorList>
    </citation>
    <scope>NUCLEOTIDE SEQUENCE [LARGE SCALE GENOMIC DNA]</scope>
    <source>
        <strain evidence="3 4">CBS 271.37</strain>
    </source>
</reference>
<proteinExistence type="predicted"/>
<dbReference type="GeneID" id="25309132"/>
<dbReference type="RefSeq" id="XP_013281004.1">
    <property type="nucleotide sequence ID" value="XM_013425550.1"/>
</dbReference>
<dbReference type="OrthoDB" id="3692311at2759"/>
<feature type="region of interest" description="Disordered" evidence="1">
    <location>
        <begin position="1"/>
        <end position="32"/>
    </location>
</feature>
<keyword evidence="2" id="KW-0472">Membrane</keyword>
<name>A0A0D2DHN0_9EURO</name>
<feature type="compositionally biased region" description="Polar residues" evidence="1">
    <location>
        <begin position="17"/>
        <end position="28"/>
    </location>
</feature>
<evidence type="ECO:0000313" key="3">
    <source>
        <dbReference type="EMBL" id="KIW77196.1"/>
    </source>
</evidence>
<dbReference type="VEuPathDB" id="FungiDB:Z517_09642"/>
<keyword evidence="2" id="KW-1133">Transmembrane helix</keyword>